<dbReference type="EMBL" id="AUPC02000128">
    <property type="protein sequence ID" value="POG69885.1"/>
    <property type="molecule type" value="Genomic_DNA"/>
</dbReference>
<feature type="region of interest" description="Disordered" evidence="1">
    <location>
        <begin position="240"/>
        <end position="261"/>
    </location>
</feature>
<gene>
    <name evidence="2" type="ORF">GLOIN_2v1776431</name>
</gene>
<evidence type="ECO:0000313" key="3">
    <source>
        <dbReference type="Proteomes" id="UP000018888"/>
    </source>
</evidence>
<evidence type="ECO:0000256" key="1">
    <source>
        <dbReference type="SAM" id="MobiDB-lite"/>
    </source>
</evidence>
<feature type="compositionally biased region" description="Low complexity" evidence="1">
    <location>
        <begin position="18"/>
        <end position="32"/>
    </location>
</feature>
<evidence type="ECO:0000313" key="2">
    <source>
        <dbReference type="EMBL" id="POG69885.1"/>
    </source>
</evidence>
<dbReference type="Proteomes" id="UP000018888">
    <property type="component" value="Unassembled WGS sequence"/>
</dbReference>
<dbReference type="AlphaFoldDB" id="A0A2P4PWZ0"/>
<reference evidence="2 3" key="1">
    <citation type="journal article" date="2013" name="Proc. Natl. Acad. Sci. U.S.A.">
        <title>Genome of an arbuscular mycorrhizal fungus provides insight into the oldest plant symbiosis.</title>
        <authorList>
            <person name="Tisserant E."/>
            <person name="Malbreil M."/>
            <person name="Kuo A."/>
            <person name="Kohler A."/>
            <person name="Symeonidi A."/>
            <person name="Balestrini R."/>
            <person name="Charron P."/>
            <person name="Duensing N."/>
            <person name="Frei Dit Frey N."/>
            <person name="Gianinazzi-Pearson V."/>
            <person name="Gilbert L.B."/>
            <person name="Handa Y."/>
            <person name="Herr J.R."/>
            <person name="Hijri M."/>
            <person name="Koul R."/>
            <person name="Kawaguchi M."/>
            <person name="Krajinski F."/>
            <person name="Lammers P.J."/>
            <person name="Masclaux F.G."/>
            <person name="Murat C."/>
            <person name="Morin E."/>
            <person name="Ndikumana S."/>
            <person name="Pagni M."/>
            <person name="Petitpierre D."/>
            <person name="Requena N."/>
            <person name="Rosikiewicz P."/>
            <person name="Riley R."/>
            <person name="Saito K."/>
            <person name="San Clemente H."/>
            <person name="Shapiro H."/>
            <person name="van Tuinen D."/>
            <person name="Becard G."/>
            <person name="Bonfante P."/>
            <person name="Paszkowski U."/>
            <person name="Shachar-Hill Y.Y."/>
            <person name="Tuskan G.A."/>
            <person name="Young P.W."/>
            <person name="Sanders I.R."/>
            <person name="Henrissat B."/>
            <person name="Rensing S.A."/>
            <person name="Grigoriev I.V."/>
            <person name="Corradi N."/>
            <person name="Roux C."/>
            <person name="Martin F."/>
        </authorList>
    </citation>
    <scope>NUCLEOTIDE SEQUENCE [LARGE SCALE GENOMIC DNA]</scope>
    <source>
        <strain evidence="2 3">DAOM 197198</strain>
    </source>
</reference>
<proteinExistence type="predicted"/>
<accession>A0A2P4PWZ0</accession>
<name>A0A2P4PWZ0_RHIID</name>
<organism evidence="2 3">
    <name type="scientific">Rhizophagus irregularis (strain DAOM 181602 / DAOM 197198 / MUCL 43194)</name>
    <name type="common">Arbuscular mycorrhizal fungus</name>
    <name type="synonym">Glomus intraradices</name>
    <dbReference type="NCBI Taxonomy" id="747089"/>
    <lineage>
        <taxon>Eukaryota</taxon>
        <taxon>Fungi</taxon>
        <taxon>Fungi incertae sedis</taxon>
        <taxon>Mucoromycota</taxon>
        <taxon>Glomeromycotina</taxon>
        <taxon>Glomeromycetes</taxon>
        <taxon>Glomerales</taxon>
        <taxon>Glomeraceae</taxon>
        <taxon>Rhizophagus</taxon>
    </lineage>
</organism>
<reference evidence="2 3" key="2">
    <citation type="journal article" date="2018" name="New Phytol.">
        <title>High intraspecific genome diversity in the model arbuscular mycorrhizal symbiont Rhizophagus irregularis.</title>
        <authorList>
            <person name="Chen E.C.H."/>
            <person name="Morin E."/>
            <person name="Beaudet D."/>
            <person name="Noel J."/>
            <person name="Yildirir G."/>
            <person name="Ndikumana S."/>
            <person name="Charron P."/>
            <person name="St-Onge C."/>
            <person name="Giorgi J."/>
            <person name="Kruger M."/>
            <person name="Marton T."/>
            <person name="Ropars J."/>
            <person name="Grigoriev I.V."/>
            <person name="Hainaut M."/>
            <person name="Henrissat B."/>
            <person name="Roux C."/>
            <person name="Martin F."/>
            <person name="Corradi N."/>
        </authorList>
    </citation>
    <scope>NUCLEOTIDE SEQUENCE [LARGE SCALE GENOMIC DNA]</scope>
    <source>
        <strain evidence="2 3">DAOM 197198</strain>
    </source>
</reference>
<feature type="region of interest" description="Disordered" evidence="1">
    <location>
        <begin position="18"/>
        <end position="38"/>
    </location>
</feature>
<protein>
    <submittedName>
        <fullName evidence="2">Uncharacterized protein</fullName>
    </submittedName>
</protein>
<dbReference type="VEuPathDB" id="FungiDB:RhiirFUN_004935"/>
<sequence>MTEKYRKSQSSISIITSLESSSVTSPHSLPPLKNHTPMDNFEQQLINNNLELLSLYFTKERHYPRSPSPRPDANVPDKYTEPKISCEYSQKQMSEILENNYSSLPKWVLDIIYVELRALFFRTRHLDHSSKNLMIEDIISKLFPHFAKKKENKQKIGFMGKRFRKVFDGWRSELWLNIVFTYQNSCTNDNISQLKSKVSVSIIFRQWLTMNAPKSNTDLYTINLDFACTDKIDVTRSKLFPEDDDEKDDNDEREQRKHKKK</sequence>
<feature type="compositionally biased region" description="Acidic residues" evidence="1">
    <location>
        <begin position="242"/>
        <end position="252"/>
    </location>
</feature>
<keyword evidence="3" id="KW-1185">Reference proteome</keyword>
<comment type="caution">
    <text evidence="2">The sequence shown here is derived from an EMBL/GenBank/DDBJ whole genome shotgun (WGS) entry which is preliminary data.</text>
</comment>